<dbReference type="RefSeq" id="XP_040762169.1">
    <property type="nucleotide sequence ID" value="XM_040901862.1"/>
</dbReference>
<reference evidence="2 3" key="1">
    <citation type="journal article" date="2016" name="Mol. Biol. Evol.">
        <title>Comparative Genomics of Early-Diverging Mushroom-Forming Fungi Provides Insights into the Origins of Lignocellulose Decay Capabilities.</title>
        <authorList>
            <person name="Nagy L.G."/>
            <person name="Riley R."/>
            <person name="Tritt A."/>
            <person name="Adam C."/>
            <person name="Daum C."/>
            <person name="Floudas D."/>
            <person name="Sun H."/>
            <person name="Yadav J.S."/>
            <person name="Pangilinan J."/>
            <person name="Larsson K.H."/>
            <person name="Matsuura K."/>
            <person name="Barry K."/>
            <person name="Labutti K."/>
            <person name="Kuo R."/>
            <person name="Ohm R.A."/>
            <person name="Bhattacharya S.S."/>
            <person name="Shirouzu T."/>
            <person name="Yoshinaga Y."/>
            <person name="Martin F.M."/>
            <person name="Grigoriev I.V."/>
            <person name="Hibbett D.S."/>
        </authorList>
    </citation>
    <scope>NUCLEOTIDE SEQUENCE [LARGE SCALE GENOMIC DNA]</scope>
    <source>
        <strain evidence="2 3">93-53</strain>
    </source>
</reference>
<proteinExistence type="predicted"/>
<feature type="compositionally biased region" description="Polar residues" evidence="1">
    <location>
        <begin position="179"/>
        <end position="200"/>
    </location>
</feature>
<accession>A0A165DAB4</accession>
<dbReference type="InParanoid" id="A0A165DAB4"/>
<dbReference type="GeneID" id="63818893"/>
<gene>
    <name evidence="2" type="ORF">LAESUDRAFT_292572</name>
</gene>
<dbReference type="AlphaFoldDB" id="A0A165DAB4"/>
<protein>
    <recommendedName>
        <fullName evidence="4">Homeobox domain-containing protein</fullName>
    </recommendedName>
</protein>
<dbReference type="Proteomes" id="UP000076871">
    <property type="component" value="Unassembled WGS sequence"/>
</dbReference>
<evidence type="ECO:0000256" key="1">
    <source>
        <dbReference type="SAM" id="MobiDB-lite"/>
    </source>
</evidence>
<dbReference type="EMBL" id="KV427636">
    <property type="protein sequence ID" value="KZT04429.1"/>
    <property type="molecule type" value="Genomic_DNA"/>
</dbReference>
<name>A0A165DAB4_9APHY</name>
<evidence type="ECO:0000313" key="3">
    <source>
        <dbReference type="Proteomes" id="UP000076871"/>
    </source>
</evidence>
<keyword evidence="3" id="KW-1185">Reference proteome</keyword>
<feature type="region of interest" description="Disordered" evidence="1">
    <location>
        <begin position="175"/>
        <end position="200"/>
    </location>
</feature>
<evidence type="ECO:0000313" key="2">
    <source>
        <dbReference type="EMBL" id="KZT04429.1"/>
    </source>
</evidence>
<sequence>MLEPFYAHADGESASSYTASSSSMASTSARRLHKRLSHQGYQMIDELWKVTQNPTAIQRQELLQKINALPGCDHYTNSALQTLFSRRRKDAAARAARYGSLPQKIEGSGTVSSSEDILYPSFKNSPGVIPSLQVLLNEFPLPNDEMVRIWAKRLRVHYEDVQTWIQFERASAPVRERSSSVNESARTQLPTPGSSCSPEPSTLWQLPAHIPVPEAHRAHASLFLEDQDIEEEQKPNFLTLEQRQELAQDVRAALSAPQPPPPKTADEAKKWLDEQEQNMSTFLQKIRLGDYAQFGLEPSLLPKCSEHDTILTRSDGDMKMDLA</sequence>
<evidence type="ECO:0008006" key="4">
    <source>
        <dbReference type="Google" id="ProtNLM"/>
    </source>
</evidence>
<dbReference type="OrthoDB" id="2767497at2759"/>
<organism evidence="2 3">
    <name type="scientific">Laetiporus sulphureus 93-53</name>
    <dbReference type="NCBI Taxonomy" id="1314785"/>
    <lineage>
        <taxon>Eukaryota</taxon>
        <taxon>Fungi</taxon>
        <taxon>Dikarya</taxon>
        <taxon>Basidiomycota</taxon>
        <taxon>Agaricomycotina</taxon>
        <taxon>Agaricomycetes</taxon>
        <taxon>Polyporales</taxon>
        <taxon>Laetiporus</taxon>
    </lineage>
</organism>